<evidence type="ECO:0000259" key="6">
    <source>
        <dbReference type="Pfam" id="PF03931"/>
    </source>
</evidence>
<evidence type="ECO:0000256" key="2">
    <source>
        <dbReference type="ARBA" id="ARBA00009993"/>
    </source>
</evidence>
<evidence type="ECO:0000256" key="5">
    <source>
        <dbReference type="ARBA" id="ARBA00045385"/>
    </source>
</evidence>
<dbReference type="SUPFAM" id="SSF54695">
    <property type="entry name" value="POZ domain"/>
    <property type="match status" value="1"/>
</dbReference>
<dbReference type="GO" id="GO:0005634">
    <property type="term" value="C:nucleus"/>
    <property type="evidence" value="ECO:0007669"/>
    <property type="project" value="UniProtKB-SubCell"/>
</dbReference>
<dbReference type="Proteomes" id="UP000298138">
    <property type="component" value="Unassembled WGS sequence"/>
</dbReference>
<evidence type="ECO:0000256" key="3">
    <source>
        <dbReference type="ARBA" id="ARBA00021347"/>
    </source>
</evidence>
<dbReference type="Pfam" id="PF03931">
    <property type="entry name" value="Skp1_POZ"/>
    <property type="match status" value="1"/>
</dbReference>
<reference evidence="7 8" key="1">
    <citation type="submission" date="2019-04" db="EMBL/GenBank/DDBJ databases">
        <title>Comparative genomics and transcriptomics to analyze fruiting body development in filamentous ascomycetes.</title>
        <authorList>
            <consortium name="DOE Joint Genome Institute"/>
            <person name="Lutkenhaus R."/>
            <person name="Traeger S."/>
            <person name="Breuer J."/>
            <person name="Kuo A."/>
            <person name="Lipzen A."/>
            <person name="Pangilinan J."/>
            <person name="Dilworth D."/>
            <person name="Sandor L."/>
            <person name="Poggeler S."/>
            <person name="Barry K."/>
            <person name="Grigoriev I.V."/>
            <person name="Nowrousian M."/>
        </authorList>
    </citation>
    <scope>NUCLEOTIDE SEQUENCE [LARGE SCALE GENOMIC DNA]</scope>
    <source>
        <strain evidence="7 8">CBS 389.68</strain>
    </source>
</reference>
<dbReference type="SMART" id="SM00512">
    <property type="entry name" value="Skp1"/>
    <property type="match status" value="1"/>
</dbReference>
<dbReference type="STRING" id="341454.A0A4S2MS56"/>
<keyword evidence="4" id="KW-0539">Nucleus</keyword>
<evidence type="ECO:0000256" key="1">
    <source>
        <dbReference type="ARBA" id="ARBA00004123"/>
    </source>
</evidence>
<gene>
    <name evidence="7" type="ORF">EX30DRAFT_342566</name>
</gene>
<dbReference type="InterPro" id="IPR016073">
    <property type="entry name" value="Skp1_comp_POZ"/>
</dbReference>
<accession>A0A4S2MS56</accession>
<dbReference type="GO" id="GO:0006511">
    <property type="term" value="P:ubiquitin-dependent protein catabolic process"/>
    <property type="evidence" value="ECO:0007669"/>
    <property type="project" value="InterPro"/>
</dbReference>
<proteinExistence type="inferred from homology"/>
<dbReference type="PANTHER" id="PTHR20648">
    <property type="entry name" value="ELONGIN-C"/>
    <property type="match status" value="1"/>
</dbReference>
<dbReference type="FunCoup" id="A0A4S2MS56">
    <property type="interactions" value="673"/>
</dbReference>
<name>A0A4S2MS56_9PEZI</name>
<dbReference type="AlphaFoldDB" id="A0A4S2MS56"/>
<comment type="similarity">
    <text evidence="2">Belongs to the SKP1 family.</text>
</comment>
<feature type="domain" description="SKP1 component POZ" evidence="6">
    <location>
        <begin position="11"/>
        <end position="72"/>
    </location>
</feature>
<organism evidence="7 8">
    <name type="scientific">Ascodesmis nigricans</name>
    <dbReference type="NCBI Taxonomy" id="341454"/>
    <lineage>
        <taxon>Eukaryota</taxon>
        <taxon>Fungi</taxon>
        <taxon>Dikarya</taxon>
        <taxon>Ascomycota</taxon>
        <taxon>Pezizomycotina</taxon>
        <taxon>Pezizomycetes</taxon>
        <taxon>Pezizales</taxon>
        <taxon>Ascodesmidaceae</taxon>
        <taxon>Ascodesmis</taxon>
    </lineage>
</organism>
<dbReference type="InterPro" id="IPR039948">
    <property type="entry name" value="ELC1"/>
</dbReference>
<dbReference type="EMBL" id="ML220133">
    <property type="protein sequence ID" value="TGZ79279.1"/>
    <property type="molecule type" value="Genomic_DNA"/>
</dbReference>
<evidence type="ECO:0000256" key="4">
    <source>
        <dbReference type="ARBA" id="ARBA00023242"/>
    </source>
</evidence>
<evidence type="ECO:0000313" key="7">
    <source>
        <dbReference type="EMBL" id="TGZ79279.1"/>
    </source>
</evidence>
<dbReference type="OrthoDB" id="249087at2759"/>
<dbReference type="Gene3D" id="3.30.710.10">
    <property type="entry name" value="Potassium Channel Kv1.1, Chain A"/>
    <property type="match status" value="1"/>
</dbReference>
<keyword evidence="8" id="KW-1185">Reference proteome</keyword>
<protein>
    <recommendedName>
        <fullName evidence="3">Elongin-C</fullName>
    </recommendedName>
</protein>
<comment type="subcellular location">
    <subcellularLocation>
        <location evidence="1">Nucleus</location>
    </subcellularLocation>
</comment>
<sequence>MSAEAENDQESVLLVSNDGFQFLVKKSAACKSPTIRSMLDKRSNFAEARENRIHFENMTAPVLEKVCQYFYYFDKYKGMKDVPEPDFISPELALELLFVADFLDC</sequence>
<dbReference type="InterPro" id="IPR011333">
    <property type="entry name" value="SKP1/BTB/POZ_sf"/>
</dbReference>
<comment type="function">
    <text evidence="5">Essential component of the SCF (SKP1-CUL1-F-box protein) E3 ubiquitin ligase complexes, which mediate the ubiquitination and subsequent proteasomal degradation of target proteins. Controls sulfur metabolite repression, probably by mediating the inactivation or degradation of the metR transcription factor.</text>
</comment>
<evidence type="ECO:0000313" key="8">
    <source>
        <dbReference type="Proteomes" id="UP000298138"/>
    </source>
</evidence>
<dbReference type="InParanoid" id="A0A4S2MS56"/>
<dbReference type="FunFam" id="3.30.710.10:FF:000035">
    <property type="entry name" value="Elongin C transcription elongation factor"/>
    <property type="match status" value="1"/>
</dbReference>
<dbReference type="InterPro" id="IPR001232">
    <property type="entry name" value="SKP1-like"/>
</dbReference>
<dbReference type="CDD" id="cd18321">
    <property type="entry name" value="BTB_POZ_EloC"/>
    <property type="match status" value="1"/>
</dbReference>